<dbReference type="Pfam" id="PF08516">
    <property type="entry name" value="ADAM_CR"/>
    <property type="match status" value="1"/>
</dbReference>
<dbReference type="InterPro" id="IPR001762">
    <property type="entry name" value="Disintegrin_dom"/>
</dbReference>
<feature type="region of interest" description="Disordered" evidence="9">
    <location>
        <begin position="1397"/>
        <end position="1416"/>
    </location>
</feature>
<feature type="domain" description="EGF-like" evidence="11">
    <location>
        <begin position="718"/>
        <end position="755"/>
    </location>
</feature>
<dbReference type="CDD" id="cd04269">
    <property type="entry name" value="ZnMc_adamalysin_II_like"/>
    <property type="match status" value="1"/>
</dbReference>
<comment type="caution">
    <text evidence="7">Lacks conserved residue(s) required for the propagation of feature annotation.</text>
</comment>
<feature type="compositionally biased region" description="Low complexity" evidence="9">
    <location>
        <begin position="1157"/>
        <end position="1166"/>
    </location>
</feature>
<feature type="disulfide bond" evidence="6">
    <location>
        <begin position="538"/>
        <end position="558"/>
    </location>
</feature>
<feature type="compositionally biased region" description="Low complexity" evidence="9">
    <location>
        <begin position="1361"/>
        <end position="1371"/>
    </location>
</feature>
<dbReference type="PANTHER" id="PTHR11905">
    <property type="entry name" value="ADAM A DISINTEGRIN AND METALLOPROTEASE DOMAIN"/>
    <property type="match status" value="1"/>
</dbReference>
<dbReference type="PRINTS" id="PR00289">
    <property type="entry name" value="DISINTEGRIN"/>
</dbReference>
<evidence type="ECO:0000256" key="8">
    <source>
        <dbReference type="PROSITE-ProRule" id="PRU00276"/>
    </source>
</evidence>
<name>A0A6P8KXZ0_DROMA</name>
<feature type="region of interest" description="Disordered" evidence="9">
    <location>
        <begin position="1454"/>
        <end position="1492"/>
    </location>
</feature>
<dbReference type="InterPro" id="IPR036436">
    <property type="entry name" value="Disintegrin_dom_sf"/>
</dbReference>
<feature type="compositionally biased region" description="Low complexity" evidence="9">
    <location>
        <begin position="1336"/>
        <end position="1348"/>
    </location>
</feature>
<dbReference type="PROSITE" id="PS01186">
    <property type="entry name" value="EGF_2"/>
    <property type="match status" value="1"/>
</dbReference>
<dbReference type="GO" id="GO:0006508">
    <property type="term" value="P:proteolysis"/>
    <property type="evidence" value="ECO:0007669"/>
    <property type="project" value="InterPro"/>
</dbReference>
<dbReference type="InterPro" id="IPR000742">
    <property type="entry name" value="EGF"/>
</dbReference>
<feature type="binding site" evidence="8">
    <location>
        <position position="407"/>
    </location>
    <ligand>
        <name>Zn(2+)</name>
        <dbReference type="ChEBI" id="CHEBI:29105"/>
        <note>catalytic</note>
    </ligand>
</feature>
<proteinExistence type="predicted"/>
<dbReference type="SUPFAM" id="SSF55486">
    <property type="entry name" value="Metalloproteases ('zincins'), catalytic domain"/>
    <property type="match status" value="1"/>
</dbReference>
<keyword evidence="7" id="KW-0245">EGF-like domain</keyword>
<dbReference type="PROSITE" id="PS00022">
    <property type="entry name" value="EGF_1"/>
    <property type="match status" value="1"/>
</dbReference>
<dbReference type="PROSITE" id="PS50026">
    <property type="entry name" value="EGF_3"/>
    <property type="match status" value="1"/>
</dbReference>
<dbReference type="RefSeq" id="XP_033168705.1">
    <property type="nucleotide sequence ID" value="XM_033312814.1"/>
</dbReference>
<dbReference type="PROSITE" id="PS50215">
    <property type="entry name" value="ADAM_MEPRO"/>
    <property type="match status" value="1"/>
</dbReference>
<feature type="compositionally biased region" description="Gly residues" evidence="9">
    <location>
        <begin position="1063"/>
        <end position="1079"/>
    </location>
</feature>
<evidence type="ECO:0000256" key="10">
    <source>
        <dbReference type="SAM" id="SignalP"/>
    </source>
</evidence>
<dbReference type="Pfam" id="PF01421">
    <property type="entry name" value="Reprolysin"/>
    <property type="match status" value="1"/>
</dbReference>
<feature type="compositionally biased region" description="Low complexity" evidence="9">
    <location>
        <begin position="1471"/>
        <end position="1484"/>
    </location>
</feature>
<dbReference type="PANTHER" id="PTHR11905:SF237">
    <property type="entry name" value="MIND-MELD, ISOFORM J"/>
    <property type="match status" value="1"/>
</dbReference>
<dbReference type="Gene3D" id="3.40.390.10">
    <property type="entry name" value="Collagenase (Catalytic Domain)"/>
    <property type="match status" value="1"/>
</dbReference>
<dbReference type="GO" id="GO:0016020">
    <property type="term" value="C:membrane"/>
    <property type="evidence" value="ECO:0007669"/>
    <property type="project" value="UniProtKB-SubCell"/>
</dbReference>
<feature type="region of interest" description="Disordered" evidence="9">
    <location>
        <begin position="1157"/>
        <end position="1258"/>
    </location>
</feature>
<evidence type="ECO:0000259" key="12">
    <source>
        <dbReference type="PROSITE" id="PS50214"/>
    </source>
</evidence>
<feature type="disulfide bond" evidence="7">
    <location>
        <begin position="745"/>
        <end position="754"/>
    </location>
</feature>
<feature type="domain" description="Peptidase M12B" evidence="13">
    <location>
        <begin position="270"/>
        <end position="473"/>
    </location>
</feature>
<dbReference type="InterPro" id="IPR018358">
    <property type="entry name" value="Disintegrin_CS"/>
</dbReference>
<accession>A0A6P8KXZ0</accession>
<dbReference type="FunFam" id="4.10.70.10:FF:000001">
    <property type="entry name" value="Disintegrin and metalloproteinase domain-containing protein 22"/>
    <property type="match status" value="1"/>
</dbReference>
<dbReference type="Pfam" id="PF01562">
    <property type="entry name" value="Pep_M12B_propep"/>
    <property type="match status" value="1"/>
</dbReference>
<feature type="compositionally biased region" description="Polar residues" evidence="9">
    <location>
        <begin position="1167"/>
        <end position="1188"/>
    </location>
</feature>
<evidence type="ECO:0000313" key="15">
    <source>
        <dbReference type="RefSeq" id="XP_033168704.1"/>
    </source>
</evidence>
<dbReference type="PROSITE" id="PS50214">
    <property type="entry name" value="DISINTEGRIN_2"/>
    <property type="match status" value="1"/>
</dbReference>
<dbReference type="Gene3D" id="4.10.70.10">
    <property type="entry name" value="Disintegrin domain"/>
    <property type="match status" value="1"/>
</dbReference>
<dbReference type="GeneID" id="117146539"/>
<feature type="signal peptide" evidence="10">
    <location>
        <begin position="1"/>
        <end position="25"/>
    </location>
</feature>
<feature type="binding site" evidence="8">
    <location>
        <position position="417"/>
    </location>
    <ligand>
        <name>Zn(2+)</name>
        <dbReference type="ChEBI" id="CHEBI:29105"/>
        <note>catalytic</note>
    </ligand>
</feature>
<keyword evidence="3" id="KW-1133">Transmembrane helix</keyword>
<dbReference type="Pfam" id="PF00200">
    <property type="entry name" value="Disintegrin"/>
    <property type="match status" value="1"/>
</dbReference>
<evidence type="ECO:0000313" key="14">
    <source>
        <dbReference type="Proteomes" id="UP000515162"/>
    </source>
</evidence>
<evidence type="ECO:0000256" key="9">
    <source>
        <dbReference type="SAM" id="MobiDB-lite"/>
    </source>
</evidence>
<dbReference type="InterPro" id="IPR002870">
    <property type="entry name" value="Peptidase_M12B_N"/>
</dbReference>
<feature type="compositionally biased region" description="Basic residues" evidence="9">
    <location>
        <begin position="1226"/>
        <end position="1251"/>
    </location>
</feature>
<keyword evidence="10" id="KW-0732">Signal</keyword>
<evidence type="ECO:0000259" key="13">
    <source>
        <dbReference type="PROSITE" id="PS50215"/>
    </source>
</evidence>
<evidence type="ECO:0000256" key="5">
    <source>
        <dbReference type="ARBA" id="ARBA00023157"/>
    </source>
</evidence>
<feature type="chain" id="PRO_5044653502" evidence="10">
    <location>
        <begin position="26"/>
        <end position="1492"/>
    </location>
</feature>
<evidence type="ECO:0000313" key="16">
    <source>
        <dbReference type="RefSeq" id="XP_033168705.1"/>
    </source>
</evidence>
<evidence type="ECO:0000256" key="6">
    <source>
        <dbReference type="PROSITE-ProRule" id="PRU00068"/>
    </source>
</evidence>
<dbReference type="InterPro" id="IPR001590">
    <property type="entry name" value="Peptidase_M12B"/>
</dbReference>
<keyword evidence="4" id="KW-0472">Membrane</keyword>
<feature type="region of interest" description="Disordered" evidence="9">
    <location>
        <begin position="1336"/>
        <end position="1371"/>
    </location>
</feature>
<evidence type="ECO:0000313" key="17">
    <source>
        <dbReference type="RefSeq" id="XP_033168706.1"/>
    </source>
</evidence>
<feature type="domain" description="Disintegrin" evidence="12">
    <location>
        <begin position="479"/>
        <end position="566"/>
    </location>
</feature>
<gene>
    <name evidence="15 16 17" type="primary">LOC117146539</name>
</gene>
<organism evidence="14 15">
    <name type="scientific">Drosophila mauritiana</name>
    <name type="common">Fruit fly</name>
    <dbReference type="NCBI Taxonomy" id="7226"/>
    <lineage>
        <taxon>Eukaryota</taxon>
        <taxon>Metazoa</taxon>
        <taxon>Ecdysozoa</taxon>
        <taxon>Arthropoda</taxon>
        <taxon>Hexapoda</taxon>
        <taxon>Insecta</taxon>
        <taxon>Pterygota</taxon>
        <taxon>Neoptera</taxon>
        <taxon>Endopterygota</taxon>
        <taxon>Diptera</taxon>
        <taxon>Brachycera</taxon>
        <taxon>Muscomorpha</taxon>
        <taxon>Ephydroidea</taxon>
        <taxon>Drosophilidae</taxon>
        <taxon>Drosophila</taxon>
        <taxon>Sophophora</taxon>
    </lineage>
</organism>
<sequence>MWMNIANLILIIAQLCVFVTSAGEADYTLDDSFWNEESPVGEVERLLKEYRQNQELVRRIGGHYYQIIYPVQLRHHEKMGISTREVSLPKPGQRPRPHDDSGFNRGRTKKHFHRTSLLIKAFNHKFRLDLELNSQLLSPNIQQKHYHVGGYLVDGNRHDIEHCYYHGTVKDYPGASAAFHTCNGVSGVIHIGNETFVIHPFYGGDLSKHPHVIFEARTKANKGCANSGNLDSWRLSRRTKHLSAGVAGVVEEILQAGVGRNKRDVREATKYIETAIIVDKAMFDKRNGSTRAEVIHDAIQVANIADLYFRTLNTRVSVVYIETWGKNQAVIDGSKDISKAISNFNDYTSRNLFQIERDTTQLLTGETFAGGEAGMAVPETVCTPRAVGISVDVNVYEPHLLAGTMAHMIGHNIGMGHDDGREECFCRDWHGCIMAQSIVGQENVQPYKFSECSKKDYIDALRTGHGLCLLNKPNEIELRRNCGNKVVEEDEECDCGTFEECALDQCCDGITCKLKSEAQCASGACCDQCRLRPKDYICRDSNNECDLPEYCDGEIGQCPSDVFKKNGSPCGLSKTGISGYCFQGYCPTLSLQCEAIWGYGGSAADRQCYEQFNSKGSINGHCGRDANEHYIKCEPENVQCGTLQCKDGERQPVNDGIDQLYSRTIISIKGQEFECKATSGQVGSNSYPEHGLVKDGTPCGDNLICLNQTCVSLFPHVDQTKCPANSQGLECSEHGVCTNTNRCFCDMGWGGNDCSSVVLLTTALPTEALPTPENTIKMEKKETPYENYHGSNTVFLVGVLMSVVGFVFITFTLMALCYRSVVVHRNFSLCLRRKTTTLKYDPPYSKKPIAKSYGGAATAPNHHSVEEVSLDGSSKLVYANQTGFRDKGIHGRRYTTCGEDDQSHAEKGILKKHGYGLVHGEQLKDKWGDDNQSDNLELITQDGTLASTSGGAAASEVERTLKSLNGYHEDILEALRNAATHRGTGTGNTPVGSGSLSEEMLRKTLQDCSNSQLGYSAEQYKRNIGSKSSSRENICDNAAVHAIILDGSGGGLGGMGLGSSVGAGGGSTSMSGGMPGHGGTMLHHHRSQHQLHQPSTVALQPQQLDDDDAPSTGPLRIRNLEDLIRQLEHHSSRHMSPSGSEDIRMSETEADRHYRLESSAACSESSQGSNQQIPQSQKTATIHASYSRSCRPRSDEESRFTFGGRYRQPASSGRHAPHQSHSPHAFGHHTHHSHAHGHATHGPHSSHHSSHTHLQQEDEGIYETADHHERQVVDARLDCHETPDSESDDFIQAQQQLARWASEDVVSVVVLDQPPSGTMSDSQPYIDVGPISGAIAQQQHPHQQQHQQQHPHQHHGDHHQSSAAAAGSGSGAAAATSVANSSIMALPIVPNGISVSQRDYYPSPPSTETESSGSVIQPPIRRGLQSAAAAAAAADTAALSQHQQQLQLLQLPIYQQHPHQHHHPQQSGDTSSSNNSQSEQIIENGCYPEYKH</sequence>
<dbReference type="RefSeq" id="XP_033168706.1">
    <property type="nucleotide sequence ID" value="XM_033312815.1"/>
</dbReference>
<dbReference type="InterPro" id="IPR024079">
    <property type="entry name" value="MetalloPept_cat_dom_sf"/>
</dbReference>
<keyword evidence="8" id="KW-0479">Metal-binding</keyword>
<protein>
    <submittedName>
        <fullName evidence="15 16">Uncharacterized protein LOC117146539 isoform X1</fullName>
    </submittedName>
</protein>
<evidence type="ECO:0000256" key="3">
    <source>
        <dbReference type="ARBA" id="ARBA00022989"/>
    </source>
</evidence>
<evidence type="ECO:0000256" key="7">
    <source>
        <dbReference type="PROSITE-ProRule" id="PRU00076"/>
    </source>
</evidence>
<reference evidence="15 16" key="1">
    <citation type="submission" date="2025-04" db="UniProtKB">
        <authorList>
            <consortium name="RefSeq"/>
        </authorList>
    </citation>
    <scope>IDENTIFICATION</scope>
    <source>
        <strain evidence="15 16">Mau12</strain>
        <tissue evidence="15 16">Whole Body</tissue>
    </source>
</reference>
<dbReference type="SMART" id="SM00608">
    <property type="entry name" value="ACR"/>
    <property type="match status" value="1"/>
</dbReference>
<dbReference type="InterPro" id="IPR034027">
    <property type="entry name" value="Reprolysin_adamalysin"/>
</dbReference>
<keyword evidence="8" id="KW-0862">Zinc</keyword>
<dbReference type="SUPFAM" id="SSF57552">
    <property type="entry name" value="Blood coagulation inhibitor (disintegrin)"/>
    <property type="match status" value="1"/>
</dbReference>
<evidence type="ECO:0000259" key="11">
    <source>
        <dbReference type="PROSITE" id="PS50026"/>
    </source>
</evidence>
<comment type="subcellular location">
    <subcellularLocation>
        <location evidence="1">Membrane</location>
        <topology evidence="1">Single-pass type I membrane protein</topology>
    </subcellularLocation>
</comment>
<evidence type="ECO:0000256" key="2">
    <source>
        <dbReference type="ARBA" id="ARBA00022692"/>
    </source>
</evidence>
<feature type="region of interest" description="Disordered" evidence="9">
    <location>
        <begin position="1063"/>
        <end position="1095"/>
    </location>
</feature>
<dbReference type="RefSeq" id="XP_033168704.1">
    <property type="nucleotide sequence ID" value="XM_033312813.1"/>
</dbReference>
<dbReference type="GO" id="GO:0004222">
    <property type="term" value="F:metalloendopeptidase activity"/>
    <property type="evidence" value="ECO:0007669"/>
    <property type="project" value="InterPro"/>
</dbReference>
<evidence type="ECO:0000256" key="4">
    <source>
        <dbReference type="ARBA" id="ARBA00023136"/>
    </source>
</evidence>
<dbReference type="PROSITE" id="PS00427">
    <property type="entry name" value="DISINTEGRIN_1"/>
    <property type="match status" value="1"/>
</dbReference>
<dbReference type="FunFam" id="3.40.390.10:FF:000002">
    <property type="entry name" value="Disintegrin and metalloproteinase domain-containing protein 22"/>
    <property type="match status" value="1"/>
</dbReference>
<evidence type="ECO:0000256" key="1">
    <source>
        <dbReference type="ARBA" id="ARBA00004479"/>
    </source>
</evidence>
<dbReference type="Proteomes" id="UP000515162">
    <property type="component" value="Chromosome X"/>
</dbReference>
<keyword evidence="14" id="KW-1185">Reference proteome</keyword>
<dbReference type="SMART" id="SM00050">
    <property type="entry name" value="DISIN"/>
    <property type="match status" value="1"/>
</dbReference>
<dbReference type="CTD" id="23531"/>
<feature type="binding site" evidence="8">
    <location>
        <position position="411"/>
    </location>
    <ligand>
        <name>Zn(2+)</name>
        <dbReference type="ChEBI" id="CHEBI:29105"/>
        <note>catalytic</note>
    </ligand>
</feature>
<feature type="region of interest" description="Disordered" evidence="9">
    <location>
        <begin position="85"/>
        <end position="106"/>
    </location>
</feature>
<keyword evidence="5 7" id="KW-1015">Disulfide bond</keyword>
<dbReference type="GO" id="GO:0046872">
    <property type="term" value="F:metal ion binding"/>
    <property type="evidence" value="ECO:0007669"/>
    <property type="project" value="UniProtKB-KW"/>
</dbReference>
<dbReference type="InterPro" id="IPR006586">
    <property type="entry name" value="ADAM_Cys-rich"/>
</dbReference>
<keyword evidence="2" id="KW-0812">Transmembrane</keyword>